<name>A0ABS6RZA2_9BACT</name>
<organism evidence="4 5">
    <name type="scientific">Candidatus Magnetobacterium casense</name>
    <dbReference type="NCBI Taxonomy" id="1455061"/>
    <lineage>
        <taxon>Bacteria</taxon>
        <taxon>Pseudomonadati</taxon>
        <taxon>Nitrospirota</taxon>
        <taxon>Thermodesulfovibrionia</taxon>
        <taxon>Thermodesulfovibrionales</taxon>
        <taxon>Candidatus Magnetobacteriaceae</taxon>
        <taxon>Candidatus Magnetobacterium</taxon>
    </lineage>
</organism>
<evidence type="ECO:0000313" key="4">
    <source>
        <dbReference type="EMBL" id="MBV6341103.1"/>
    </source>
</evidence>
<evidence type="ECO:0000313" key="5">
    <source>
        <dbReference type="Proteomes" id="UP001196980"/>
    </source>
</evidence>
<accession>A0ABS6RZA2</accession>
<feature type="region of interest" description="Disordered" evidence="2">
    <location>
        <begin position="54"/>
        <end position="102"/>
    </location>
</feature>
<dbReference type="InterPro" id="IPR023346">
    <property type="entry name" value="Lysozyme-like_dom_sf"/>
</dbReference>
<comment type="similarity">
    <text evidence="1">Belongs to the transglycosylase Slt family.</text>
</comment>
<dbReference type="EMBL" id="JABXWD010000073">
    <property type="protein sequence ID" value="MBV6341103.1"/>
    <property type="molecule type" value="Genomic_DNA"/>
</dbReference>
<reference evidence="4 5" key="1">
    <citation type="journal article" date="2020" name="J Geophys Res Biogeosci">
        <title>Magnetotaxis as an Adaptation to Enable Bacterial Shuttling of Microbial Sulfur and Sulfur Cycling Across Aquatic Oxic#Anoxic Interfaces.</title>
        <authorList>
            <person name="Li J."/>
            <person name="Liu P."/>
            <person name="Wang J."/>
            <person name="Roberts A.P."/>
            <person name="Pan Y."/>
        </authorList>
    </citation>
    <scope>NUCLEOTIDE SEQUENCE [LARGE SCALE GENOMIC DNA]</scope>
    <source>
        <strain evidence="4 5">MYR-1_YQ</strain>
    </source>
</reference>
<evidence type="ECO:0000256" key="1">
    <source>
        <dbReference type="ARBA" id="ARBA00007734"/>
    </source>
</evidence>
<keyword evidence="5" id="KW-1185">Reference proteome</keyword>
<protein>
    <submittedName>
        <fullName evidence="4">Lytic transglycosylase domain-containing protein</fullName>
    </submittedName>
</protein>
<feature type="domain" description="Transglycosylase SLT" evidence="3">
    <location>
        <begin position="115"/>
        <end position="213"/>
    </location>
</feature>
<evidence type="ECO:0000259" key="3">
    <source>
        <dbReference type="Pfam" id="PF01464"/>
    </source>
</evidence>
<dbReference type="SUPFAM" id="SSF53955">
    <property type="entry name" value="Lysozyme-like"/>
    <property type="match status" value="1"/>
</dbReference>
<dbReference type="Pfam" id="PF01464">
    <property type="entry name" value="SLT"/>
    <property type="match status" value="1"/>
</dbReference>
<dbReference type="InterPro" id="IPR000189">
    <property type="entry name" value="Transglyc_AS"/>
</dbReference>
<dbReference type="PANTHER" id="PTHR37423:SF2">
    <property type="entry name" value="MEMBRANE-BOUND LYTIC MUREIN TRANSGLYCOSYLASE C"/>
    <property type="match status" value="1"/>
</dbReference>
<sequence>MFSGSSSGVGGFLPMLPLPLYLPQLAQKKIAAVSLPSHPAAAVDVSGIKQAEKTQEQTARTVKNDTVKGINGQTATDPNQTSVAATNGDNDSSSAEAKDEKSGKYKVLDKYEAIINESAQKYEVNPALIKAVIMAESNGDPKAQSYAGARGLMQLMPSTAAGLGVKNSFDPKQNIMGGTRYLRQLLDRYNGDVRLTLAAYNWGMGNLERTPQKMPTETRNYIAKVEGYYRNFAEESAPPDMLMA</sequence>
<dbReference type="PANTHER" id="PTHR37423">
    <property type="entry name" value="SOLUBLE LYTIC MUREIN TRANSGLYCOSYLASE-RELATED"/>
    <property type="match status" value="1"/>
</dbReference>
<comment type="caution">
    <text evidence="4">The sequence shown here is derived from an EMBL/GenBank/DDBJ whole genome shotgun (WGS) entry which is preliminary data.</text>
</comment>
<dbReference type="CDD" id="cd00254">
    <property type="entry name" value="LT-like"/>
    <property type="match status" value="1"/>
</dbReference>
<gene>
    <name evidence="4" type="ORF">HWQ67_05850</name>
</gene>
<dbReference type="PROSITE" id="PS00922">
    <property type="entry name" value="TRANSGLYCOSYLASE"/>
    <property type="match status" value="1"/>
</dbReference>
<dbReference type="Gene3D" id="1.10.530.10">
    <property type="match status" value="1"/>
</dbReference>
<feature type="compositionally biased region" description="Polar residues" evidence="2">
    <location>
        <begin position="71"/>
        <end position="95"/>
    </location>
</feature>
<dbReference type="InterPro" id="IPR008258">
    <property type="entry name" value="Transglycosylase_SLT_dom_1"/>
</dbReference>
<dbReference type="Proteomes" id="UP001196980">
    <property type="component" value="Unassembled WGS sequence"/>
</dbReference>
<evidence type="ECO:0000256" key="2">
    <source>
        <dbReference type="SAM" id="MobiDB-lite"/>
    </source>
</evidence>
<proteinExistence type="inferred from homology"/>